<gene>
    <name evidence="3" type="ORF">PVAND_009939</name>
</gene>
<dbReference type="AlphaFoldDB" id="A0A9J6CET2"/>
<dbReference type="Proteomes" id="UP001107558">
    <property type="component" value="Chromosome 1"/>
</dbReference>
<dbReference type="EMBL" id="JADBJN010000001">
    <property type="protein sequence ID" value="KAG5680431.1"/>
    <property type="molecule type" value="Genomic_DNA"/>
</dbReference>
<evidence type="ECO:0000313" key="3">
    <source>
        <dbReference type="EMBL" id="KAG5680431.1"/>
    </source>
</evidence>
<keyword evidence="2" id="KW-0812">Transmembrane</keyword>
<name>A0A9J6CET2_POLVA</name>
<reference evidence="3" key="1">
    <citation type="submission" date="2021-03" db="EMBL/GenBank/DDBJ databases">
        <title>Chromosome level genome of the anhydrobiotic midge Polypedilum vanderplanki.</title>
        <authorList>
            <person name="Yoshida Y."/>
            <person name="Kikawada T."/>
            <person name="Gusev O."/>
        </authorList>
    </citation>
    <scope>NUCLEOTIDE SEQUENCE</scope>
    <source>
        <strain evidence="3">NIAS01</strain>
        <tissue evidence="3">Whole body or cell culture</tissue>
    </source>
</reference>
<keyword evidence="4" id="KW-1185">Reference proteome</keyword>
<comment type="caution">
    <text evidence="3">The sequence shown here is derived from an EMBL/GenBank/DDBJ whole genome shotgun (WGS) entry which is preliminary data.</text>
</comment>
<dbReference type="OrthoDB" id="7791504at2759"/>
<accession>A0A9J6CET2</accession>
<feature type="region of interest" description="Disordered" evidence="1">
    <location>
        <begin position="98"/>
        <end position="119"/>
    </location>
</feature>
<sequence>MHKTSLDNKNKYLLHIPRVSLSPISTSCSGSGSSSKSSSRSREFSPNPIENNFKISEMENEGYRNSWMDERKSHNDVDNGKISRKANHPMYIVYKAGKPQNKFNSSQSSSSSSSAASNQSNYSVNTLLLSVKNLENFNRNAENVKSINENKRFNNIRSDNVYRKQMLSNLKNIVTIDRPEMKNNQKKEPDQLSTASSATNTNFTVITFNGFGKNNRKKSRSICRRRHQVTLLIIIMTFLLFVGIFAAICAIEMRYQKMPR</sequence>
<organism evidence="3 4">
    <name type="scientific">Polypedilum vanderplanki</name>
    <name type="common">Sleeping chironomid midge</name>
    <dbReference type="NCBI Taxonomy" id="319348"/>
    <lineage>
        <taxon>Eukaryota</taxon>
        <taxon>Metazoa</taxon>
        <taxon>Ecdysozoa</taxon>
        <taxon>Arthropoda</taxon>
        <taxon>Hexapoda</taxon>
        <taxon>Insecta</taxon>
        <taxon>Pterygota</taxon>
        <taxon>Neoptera</taxon>
        <taxon>Endopterygota</taxon>
        <taxon>Diptera</taxon>
        <taxon>Nematocera</taxon>
        <taxon>Chironomoidea</taxon>
        <taxon>Chironomidae</taxon>
        <taxon>Chironominae</taxon>
        <taxon>Polypedilum</taxon>
        <taxon>Polypedilum</taxon>
    </lineage>
</organism>
<protein>
    <submittedName>
        <fullName evidence="3">Uncharacterized protein</fullName>
    </submittedName>
</protein>
<feature type="region of interest" description="Disordered" evidence="1">
    <location>
        <begin position="24"/>
        <end position="57"/>
    </location>
</feature>
<proteinExistence type="predicted"/>
<evidence type="ECO:0000256" key="1">
    <source>
        <dbReference type="SAM" id="MobiDB-lite"/>
    </source>
</evidence>
<keyword evidence="2" id="KW-0472">Membrane</keyword>
<feature type="transmembrane region" description="Helical" evidence="2">
    <location>
        <begin position="229"/>
        <end position="251"/>
    </location>
</feature>
<feature type="compositionally biased region" description="Low complexity" evidence="1">
    <location>
        <begin position="104"/>
        <end position="119"/>
    </location>
</feature>
<keyword evidence="2" id="KW-1133">Transmembrane helix</keyword>
<evidence type="ECO:0000313" key="4">
    <source>
        <dbReference type="Proteomes" id="UP001107558"/>
    </source>
</evidence>
<feature type="compositionally biased region" description="Low complexity" evidence="1">
    <location>
        <begin position="24"/>
        <end position="38"/>
    </location>
</feature>
<evidence type="ECO:0000256" key="2">
    <source>
        <dbReference type="SAM" id="Phobius"/>
    </source>
</evidence>